<reference evidence="1 2" key="1">
    <citation type="submission" date="2019-03" db="EMBL/GenBank/DDBJ databases">
        <title>Diversity of the mouse oral microbiome.</title>
        <authorList>
            <person name="Joseph S."/>
            <person name="Aduse-Opoku J."/>
            <person name="Curtis M."/>
            <person name="Wade W."/>
            <person name="Hashim A."/>
        </authorList>
    </citation>
    <scope>NUCLEOTIDE SEQUENCE [LARGE SCALE GENOMIC DNA]</scope>
    <source>
        <strain evidence="2">irhom_31</strain>
    </source>
</reference>
<sequence length="162" mass="17676">MARPDYGIGPLAHALATDFGYDFEYDAPTEVDGLWLETAELEKTYIDLTGRVFTLLLNIFYIGDERRYGFALFELEDAAEPGAEPGADAGEQLVLREDGLASAADLKARVADVLADSAQLLAEQDVYDLGEAIRTVDATYTPEQQAAILETSQVQKGKSFFA</sequence>
<dbReference type="RefSeq" id="WP_135013096.1">
    <property type="nucleotide sequence ID" value="NZ_JADGLK010000028.1"/>
</dbReference>
<dbReference type="AlphaFoldDB" id="A0A4Y9F2D1"/>
<evidence type="ECO:0000313" key="1">
    <source>
        <dbReference type="EMBL" id="TFU21723.1"/>
    </source>
</evidence>
<dbReference type="Proteomes" id="UP000297951">
    <property type="component" value="Unassembled WGS sequence"/>
</dbReference>
<name>A0A4Y9F2D1_9MICC</name>
<organism evidence="1 2">
    <name type="scientific">Rothia nasimurium</name>
    <dbReference type="NCBI Taxonomy" id="85336"/>
    <lineage>
        <taxon>Bacteria</taxon>
        <taxon>Bacillati</taxon>
        <taxon>Actinomycetota</taxon>
        <taxon>Actinomycetes</taxon>
        <taxon>Micrococcales</taxon>
        <taxon>Micrococcaceae</taxon>
        <taxon>Rothia</taxon>
    </lineage>
</organism>
<protein>
    <submittedName>
        <fullName evidence="1">Uncharacterized protein</fullName>
    </submittedName>
</protein>
<accession>A0A4Y9F2D1</accession>
<comment type="caution">
    <text evidence="1">The sequence shown here is derived from an EMBL/GenBank/DDBJ whole genome shotgun (WGS) entry which is preliminary data.</text>
</comment>
<evidence type="ECO:0000313" key="2">
    <source>
        <dbReference type="Proteomes" id="UP000297951"/>
    </source>
</evidence>
<gene>
    <name evidence="1" type="ORF">E4U03_08385</name>
</gene>
<proteinExistence type="predicted"/>
<dbReference type="EMBL" id="SPQC01000028">
    <property type="protein sequence ID" value="TFU21723.1"/>
    <property type="molecule type" value="Genomic_DNA"/>
</dbReference>